<accession>A0A1M6JZE7</accession>
<proteinExistence type="predicted"/>
<keyword evidence="1" id="KW-0547">Nucleotide-binding</keyword>
<dbReference type="PANTHER" id="PTHR11361">
    <property type="entry name" value="DNA MISMATCH REPAIR PROTEIN MUTS FAMILY MEMBER"/>
    <property type="match status" value="1"/>
</dbReference>
<keyword evidence="4" id="KW-1133">Transmembrane helix</keyword>
<dbReference type="SMART" id="SM00534">
    <property type="entry name" value="MUTSac"/>
    <property type="match status" value="1"/>
</dbReference>
<dbReference type="OrthoDB" id="9802448at2"/>
<keyword evidence="4" id="KW-0472">Membrane</keyword>
<organism evidence="6 7">
    <name type="scientific">Anaerocolumna jejuensis DSM 15929</name>
    <dbReference type="NCBI Taxonomy" id="1121322"/>
    <lineage>
        <taxon>Bacteria</taxon>
        <taxon>Bacillati</taxon>
        <taxon>Bacillota</taxon>
        <taxon>Clostridia</taxon>
        <taxon>Lachnospirales</taxon>
        <taxon>Lachnospiraceae</taxon>
        <taxon>Anaerocolumna</taxon>
    </lineage>
</organism>
<keyword evidence="2" id="KW-0067">ATP-binding</keyword>
<evidence type="ECO:0000313" key="7">
    <source>
        <dbReference type="Proteomes" id="UP000184386"/>
    </source>
</evidence>
<evidence type="ECO:0000256" key="1">
    <source>
        <dbReference type="ARBA" id="ARBA00022741"/>
    </source>
</evidence>
<evidence type="ECO:0000256" key="4">
    <source>
        <dbReference type="SAM" id="Phobius"/>
    </source>
</evidence>
<evidence type="ECO:0000256" key="2">
    <source>
        <dbReference type="ARBA" id="ARBA00022840"/>
    </source>
</evidence>
<dbReference type="InterPro" id="IPR045076">
    <property type="entry name" value="MutS"/>
</dbReference>
<dbReference type="EMBL" id="FRAC01000006">
    <property type="protein sequence ID" value="SHJ52061.1"/>
    <property type="molecule type" value="Genomic_DNA"/>
</dbReference>
<sequence length="555" mass="63444">MQILLGILIIFAVFLIKGVYDKKVWYRNIKQKMLSDWGMVPEEEYTDGKMKALGAYYRALADKNDVDEITWNDVSMEEIFMLVNNTGSAIGEEYLYAMLHKLEFSEDKLKERERLMNFFSDNEEQRLSLQLALYKMGKISNVSVYEYINRLEGVETKKVWPHILMGAGFLVSIALIAVNPAVGGVLTVAMLANNIYQYYREKSKIEIYFTVCGYIVRLLDGVNTIIKLNMPEISDITERLKESRKAFQKFRKGSYLISTKSSSGDITDIFLDYIKIIFHVDLIKFYSMLDCFKANREVLNTIYETVGSLDSCIAAASFRKLIPFYTIPELLSENETVLEVEDIYHPMIDEPVLNSIHTDGSVLITGSNASGKSTFIKTLAVNAILSQTIHTALSSAYKASYFKVFSSMALKDNLLGKESYYVVEIKSLKRIMDQTNENIPTLCFVDEVLRGTNTLERISASSQILHYLSQTNTICFAATHDIELTHILENYYSNYHFKEQIADNNVLFDYKLREGRAVSKNAIKLLEVMGYPSQVTEMASENAEYFLKEGKWKVL</sequence>
<dbReference type="InterPro" id="IPR027417">
    <property type="entry name" value="P-loop_NTPase"/>
</dbReference>
<dbReference type="InterPro" id="IPR000432">
    <property type="entry name" value="DNA_mismatch_repair_MutS_C"/>
</dbReference>
<dbReference type="SUPFAM" id="SSF48334">
    <property type="entry name" value="DNA repair protein MutS, domain III"/>
    <property type="match status" value="1"/>
</dbReference>
<dbReference type="GO" id="GO:0005524">
    <property type="term" value="F:ATP binding"/>
    <property type="evidence" value="ECO:0007669"/>
    <property type="project" value="UniProtKB-KW"/>
</dbReference>
<keyword evidence="7" id="KW-1185">Reference proteome</keyword>
<dbReference type="Gene3D" id="3.40.50.300">
    <property type="entry name" value="P-loop containing nucleotide triphosphate hydrolases"/>
    <property type="match status" value="1"/>
</dbReference>
<dbReference type="Proteomes" id="UP000184386">
    <property type="component" value="Unassembled WGS sequence"/>
</dbReference>
<dbReference type="RefSeq" id="WP_084123860.1">
    <property type="nucleotide sequence ID" value="NZ_FRAC01000006.1"/>
</dbReference>
<dbReference type="PANTHER" id="PTHR11361:SF152">
    <property type="entry name" value="DNA MISMATCH REPAIR PROTEIN"/>
    <property type="match status" value="1"/>
</dbReference>
<dbReference type="AlphaFoldDB" id="A0A1M6JZE7"/>
<name>A0A1M6JZE7_9FIRM</name>
<dbReference type="InterPro" id="IPR036187">
    <property type="entry name" value="DNA_mismatch_repair_MutS_sf"/>
</dbReference>
<dbReference type="GO" id="GO:0140664">
    <property type="term" value="F:ATP-dependent DNA damage sensor activity"/>
    <property type="evidence" value="ECO:0007669"/>
    <property type="project" value="InterPro"/>
</dbReference>
<evidence type="ECO:0000259" key="5">
    <source>
        <dbReference type="SMART" id="SM00534"/>
    </source>
</evidence>
<gene>
    <name evidence="6" type="ORF">SAMN02745136_00268</name>
</gene>
<dbReference type="GO" id="GO:0030983">
    <property type="term" value="F:mismatched DNA binding"/>
    <property type="evidence" value="ECO:0007669"/>
    <property type="project" value="InterPro"/>
</dbReference>
<keyword evidence="3" id="KW-0238">DNA-binding</keyword>
<evidence type="ECO:0000256" key="3">
    <source>
        <dbReference type="ARBA" id="ARBA00023125"/>
    </source>
</evidence>
<dbReference type="STRING" id="1121322.SAMN02745136_00268"/>
<feature type="transmembrane region" description="Helical" evidence="4">
    <location>
        <begin position="159"/>
        <end position="192"/>
    </location>
</feature>
<reference evidence="6 7" key="1">
    <citation type="submission" date="2016-11" db="EMBL/GenBank/DDBJ databases">
        <authorList>
            <person name="Jaros S."/>
            <person name="Januszkiewicz K."/>
            <person name="Wedrychowicz H."/>
        </authorList>
    </citation>
    <scope>NUCLEOTIDE SEQUENCE [LARGE SCALE GENOMIC DNA]</scope>
    <source>
        <strain evidence="6 7">DSM 15929</strain>
    </source>
</reference>
<dbReference type="SUPFAM" id="SSF52540">
    <property type="entry name" value="P-loop containing nucleoside triphosphate hydrolases"/>
    <property type="match status" value="1"/>
</dbReference>
<evidence type="ECO:0000313" key="6">
    <source>
        <dbReference type="EMBL" id="SHJ52061.1"/>
    </source>
</evidence>
<dbReference type="GO" id="GO:0005829">
    <property type="term" value="C:cytosol"/>
    <property type="evidence" value="ECO:0007669"/>
    <property type="project" value="TreeGrafter"/>
</dbReference>
<protein>
    <submittedName>
        <fullName evidence="6">MutS domain V</fullName>
    </submittedName>
</protein>
<dbReference type="Pfam" id="PF00488">
    <property type="entry name" value="MutS_V"/>
    <property type="match status" value="1"/>
</dbReference>
<dbReference type="GO" id="GO:0006298">
    <property type="term" value="P:mismatch repair"/>
    <property type="evidence" value="ECO:0007669"/>
    <property type="project" value="InterPro"/>
</dbReference>
<keyword evidence="4" id="KW-0812">Transmembrane</keyword>
<feature type="domain" description="DNA mismatch repair proteins mutS family" evidence="5">
    <location>
        <begin position="359"/>
        <end position="544"/>
    </location>
</feature>